<evidence type="ECO:0000256" key="1">
    <source>
        <dbReference type="ARBA" id="ARBA00022598"/>
    </source>
</evidence>
<evidence type="ECO:0000313" key="8">
    <source>
        <dbReference type="EMBL" id="AOV18081.1"/>
    </source>
</evidence>
<dbReference type="HAMAP" id="MF_01928">
    <property type="entry name" value="PurK"/>
    <property type="match status" value="1"/>
</dbReference>
<dbReference type="KEGG" id="aaeo:BJI67_14325"/>
<dbReference type="NCBIfam" id="NF004675">
    <property type="entry name" value="PRK06019.1-1"/>
    <property type="match status" value="1"/>
</dbReference>
<keyword evidence="9" id="KW-1185">Reference proteome</keyword>
<dbReference type="InterPro" id="IPR013815">
    <property type="entry name" value="ATP_grasp_subdomain_1"/>
</dbReference>
<dbReference type="GO" id="GO:0034028">
    <property type="term" value="F:5-(carboxyamino)imidazole ribonucleotide synthase activity"/>
    <property type="evidence" value="ECO:0007669"/>
    <property type="project" value="UniProtKB-UniRule"/>
</dbReference>
<comment type="function">
    <text evidence="5">Catalyzes the ATP-dependent conversion of 5-aminoimidazole ribonucleotide (AIR) and HCO(3)(-) to N5-carboxyaminoimidazole ribonucleotide (N5-CAIR).</text>
</comment>
<dbReference type="NCBIfam" id="NF004679">
    <property type="entry name" value="PRK06019.1-5"/>
    <property type="match status" value="1"/>
</dbReference>
<reference evidence="8 9" key="1">
    <citation type="submission" date="2016-09" db="EMBL/GenBank/DDBJ databases">
        <title>Acidihalobacter prosperus V6 (DSM14174).</title>
        <authorList>
            <person name="Khaleque H.N."/>
            <person name="Ramsay J.P."/>
            <person name="Murphy R.J.T."/>
            <person name="Kaksonen A.H."/>
            <person name="Boxall N.J."/>
            <person name="Watkin E.L.J."/>
        </authorList>
    </citation>
    <scope>NUCLEOTIDE SEQUENCE [LARGE SCALE GENOMIC DNA]</scope>
    <source>
        <strain evidence="8 9">V6</strain>
    </source>
</reference>
<dbReference type="NCBIfam" id="NF004677">
    <property type="entry name" value="PRK06019.1-3"/>
    <property type="match status" value="1"/>
</dbReference>
<dbReference type="FunFam" id="3.30.1490.20:FF:000015">
    <property type="entry name" value="N5-carboxyaminoimidazole ribonucleotide synthase"/>
    <property type="match status" value="1"/>
</dbReference>
<keyword evidence="1 5" id="KW-0436">Ligase</keyword>
<dbReference type="InterPro" id="IPR054350">
    <property type="entry name" value="PurT/PurK_preATP-grasp"/>
</dbReference>
<dbReference type="InterPro" id="IPR003135">
    <property type="entry name" value="ATP-grasp_carboxylate-amine"/>
</dbReference>
<feature type="binding site" evidence="5">
    <location>
        <position position="104"/>
    </location>
    <ligand>
        <name>ATP</name>
        <dbReference type="ChEBI" id="CHEBI:30616"/>
    </ligand>
</feature>
<dbReference type="SUPFAM" id="SSF51246">
    <property type="entry name" value="Rudiment single hybrid motif"/>
    <property type="match status" value="1"/>
</dbReference>
<dbReference type="InterPro" id="IPR005875">
    <property type="entry name" value="PurK"/>
</dbReference>
<dbReference type="InterPro" id="IPR016185">
    <property type="entry name" value="PreATP-grasp_dom_sf"/>
</dbReference>
<dbReference type="SUPFAM" id="SSF56059">
    <property type="entry name" value="Glutathione synthetase ATP-binding domain-like"/>
    <property type="match status" value="1"/>
</dbReference>
<dbReference type="Gene3D" id="3.30.1490.20">
    <property type="entry name" value="ATP-grasp fold, A domain"/>
    <property type="match status" value="1"/>
</dbReference>
<feature type="binding site" evidence="5">
    <location>
        <position position="210"/>
    </location>
    <ligand>
        <name>ATP</name>
        <dbReference type="ChEBI" id="CHEBI:30616"/>
    </ligand>
</feature>
<dbReference type="RefSeq" id="WP_070073611.1">
    <property type="nucleotide sequence ID" value="NZ_CP017448.1"/>
</dbReference>
<keyword evidence="2 5" id="KW-0547">Nucleotide-binding</keyword>
<organism evidence="8 9">
    <name type="scientific">Acidihalobacter aeolianus</name>
    <dbReference type="NCBI Taxonomy" id="2792603"/>
    <lineage>
        <taxon>Bacteria</taxon>
        <taxon>Pseudomonadati</taxon>
        <taxon>Pseudomonadota</taxon>
        <taxon>Gammaproteobacteria</taxon>
        <taxon>Chromatiales</taxon>
        <taxon>Ectothiorhodospiraceae</taxon>
        <taxon>Acidihalobacter</taxon>
    </lineage>
</organism>
<comment type="similarity">
    <text evidence="5 6">Belongs to the PurK/PurT family.</text>
</comment>
<evidence type="ECO:0000259" key="7">
    <source>
        <dbReference type="PROSITE" id="PS50975"/>
    </source>
</evidence>
<dbReference type="Gene3D" id="3.40.50.20">
    <property type="match status" value="1"/>
</dbReference>
<dbReference type="InterPro" id="IPR040686">
    <property type="entry name" value="PurK_C"/>
</dbReference>
<feature type="binding site" evidence="5">
    <location>
        <position position="187"/>
    </location>
    <ligand>
        <name>ATP</name>
        <dbReference type="ChEBI" id="CHEBI:30616"/>
    </ligand>
</feature>
<dbReference type="GO" id="GO:0004638">
    <property type="term" value="F:phosphoribosylaminoimidazole carboxylase activity"/>
    <property type="evidence" value="ECO:0007669"/>
    <property type="project" value="InterPro"/>
</dbReference>
<dbReference type="GO" id="GO:0046872">
    <property type="term" value="F:metal ion binding"/>
    <property type="evidence" value="ECO:0007669"/>
    <property type="project" value="InterPro"/>
</dbReference>
<protein>
    <recommendedName>
        <fullName evidence="5 6">N5-carboxyaminoimidazole ribonucleotide synthase</fullName>
        <shortName evidence="5 6">N5-CAIR synthase</shortName>
        <ecNumber evidence="5 6">6.3.4.18</ecNumber>
    </recommendedName>
    <alternativeName>
        <fullName evidence="5 6">5-(carboxyamino)imidazole ribonucleotide synthetase</fullName>
    </alternativeName>
</protein>
<evidence type="ECO:0000256" key="3">
    <source>
        <dbReference type="ARBA" id="ARBA00022755"/>
    </source>
</evidence>
<dbReference type="FunFam" id="3.30.470.20:FF:000029">
    <property type="entry name" value="N5-carboxyaminoimidazole ribonucleotide synthase"/>
    <property type="match status" value="1"/>
</dbReference>
<dbReference type="GO" id="GO:0005829">
    <property type="term" value="C:cytosol"/>
    <property type="evidence" value="ECO:0007669"/>
    <property type="project" value="TreeGrafter"/>
</dbReference>
<accession>A0A1D8KAV5</accession>
<dbReference type="Pfam" id="PF17769">
    <property type="entry name" value="PurK_C"/>
    <property type="match status" value="1"/>
</dbReference>
<dbReference type="NCBIfam" id="NF004676">
    <property type="entry name" value="PRK06019.1-2"/>
    <property type="match status" value="1"/>
</dbReference>
<comment type="pathway">
    <text evidence="5 6">Purine metabolism; IMP biosynthesis via de novo pathway; 5-amino-1-(5-phospho-D-ribosyl)imidazole-4-carboxylate from 5-amino-1-(5-phospho-D-ribosyl)imidazole (N5-CAIR route): step 1/2.</text>
</comment>
<dbReference type="EMBL" id="CP017448">
    <property type="protein sequence ID" value="AOV18081.1"/>
    <property type="molecule type" value="Genomic_DNA"/>
</dbReference>
<keyword evidence="4 5" id="KW-0067">ATP-binding</keyword>
<feature type="binding site" evidence="5">
    <location>
        <begin position="264"/>
        <end position="265"/>
    </location>
    <ligand>
        <name>ATP</name>
        <dbReference type="ChEBI" id="CHEBI:30616"/>
    </ligand>
</feature>
<name>A0A1D8KAV5_9GAMM</name>
<dbReference type="Pfam" id="PF22660">
    <property type="entry name" value="RS_preATP-grasp-like"/>
    <property type="match status" value="1"/>
</dbReference>
<dbReference type="AlphaFoldDB" id="A0A1D8KAV5"/>
<feature type="binding site" evidence="5">
    <location>
        <begin position="149"/>
        <end position="155"/>
    </location>
    <ligand>
        <name>ATP</name>
        <dbReference type="ChEBI" id="CHEBI:30616"/>
    </ligand>
</feature>
<comment type="catalytic activity">
    <reaction evidence="5 6">
        <text>5-amino-1-(5-phospho-beta-D-ribosyl)imidazole + hydrogencarbonate + ATP = 5-carboxyamino-1-(5-phospho-D-ribosyl)imidazole + ADP + phosphate + 2 H(+)</text>
        <dbReference type="Rhea" id="RHEA:19317"/>
        <dbReference type="ChEBI" id="CHEBI:15378"/>
        <dbReference type="ChEBI" id="CHEBI:17544"/>
        <dbReference type="ChEBI" id="CHEBI:30616"/>
        <dbReference type="ChEBI" id="CHEBI:43474"/>
        <dbReference type="ChEBI" id="CHEBI:58730"/>
        <dbReference type="ChEBI" id="CHEBI:137981"/>
        <dbReference type="ChEBI" id="CHEBI:456216"/>
        <dbReference type="EC" id="6.3.4.18"/>
    </reaction>
</comment>
<dbReference type="UniPathway" id="UPA00074">
    <property type="reaction ID" value="UER00942"/>
</dbReference>
<comment type="function">
    <text evidence="6">Catalyzes the ATP-dependent conversion of 5-aminoimidazole ribonucleotide (AIR) and HCO(3)- to N5-carboxyaminoimidazole ribonucleotide (N5-CAIR).</text>
</comment>
<proteinExistence type="inferred from homology"/>
<dbReference type="Pfam" id="PF02222">
    <property type="entry name" value="ATP-grasp"/>
    <property type="match status" value="1"/>
</dbReference>
<dbReference type="EC" id="6.3.4.18" evidence="5 6"/>
<evidence type="ECO:0000256" key="2">
    <source>
        <dbReference type="ARBA" id="ARBA00022741"/>
    </source>
</evidence>
<feature type="binding site" evidence="5">
    <location>
        <begin position="179"/>
        <end position="182"/>
    </location>
    <ligand>
        <name>ATP</name>
        <dbReference type="ChEBI" id="CHEBI:30616"/>
    </ligand>
</feature>
<dbReference type="GO" id="GO:0005524">
    <property type="term" value="F:ATP binding"/>
    <property type="evidence" value="ECO:0007669"/>
    <property type="project" value="UniProtKB-UniRule"/>
</dbReference>
<dbReference type="Proteomes" id="UP000095342">
    <property type="component" value="Chromosome"/>
</dbReference>
<dbReference type="PANTHER" id="PTHR11609">
    <property type="entry name" value="PURINE BIOSYNTHESIS PROTEIN 6/7, PUR6/7"/>
    <property type="match status" value="1"/>
</dbReference>
<dbReference type="Gene3D" id="3.30.470.20">
    <property type="entry name" value="ATP-grasp fold, B domain"/>
    <property type="match status" value="1"/>
</dbReference>
<dbReference type="SUPFAM" id="SSF52440">
    <property type="entry name" value="PreATP-grasp domain"/>
    <property type="match status" value="1"/>
</dbReference>
<dbReference type="InterPro" id="IPR011761">
    <property type="entry name" value="ATP-grasp"/>
</dbReference>
<dbReference type="InterPro" id="IPR011054">
    <property type="entry name" value="Rudment_hybrid_motif"/>
</dbReference>
<dbReference type="PANTHER" id="PTHR11609:SF5">
    <property type="entry name" value="PHOSPHORIBOSYLAMINOIMIDAZOLE CARBOXYLASE"/>
    <property type="match status" value="1"/>
</dbReference>
<evidence type="ECO:0000256" key="5">
    <source>
        <dbReference type="HAMAP-Rule" id="MF_01928"/>
    </source>
</evidence>
<gene>
    <name evidence="5 6" type="primary">purK</name>
    <name evidence="8" type="ORF">BJI67_14325</name>
</gene>
<comment type="subunit">
    <text evidence="5 6">Homodimer.</text>
</comment>
<evidence type="ECO:0000256" key="4">
    <source>
        <dbReference type="ARBA" id="ARBA00022840"/>
    </source>
</evidence>
<dbReference type="GO" id="GO:0006189">
    <property type="term" value="P:'de novo' IMP biosynthetic process"/>
    <property type="evidence" value="ECO:0007669"/>
    <property type="project" value="UniProtKB-UniRule"/>
</dbReference>
<dbReference type="PROSITE" id="PS50975">
    <property type="entry name" value="ATP_GRASP"/>
    <property type="match status" value="1"/>
</dbReference>
<feature type="domain" description="ATP-grasp" evidence="7">
    <location>
        <begin position="108"/>
        <end position="294"/>
    </location>
</feature>
<dbReference type="NCBIfam" id="TIGR01161">
    <property type="entry name" value="purK"/>
    <property type="match status" value="1"/>
</dbReference>
<evidence type="ECO:0000313" key="9">
    <source>
        <dbReference type="Proteomes" id="UP000095342"/>
    </source>
</evidence>
<feature type="binding site" evidence="5">
    <location>
        <position position="144"/>
    </location>
    <ligand>
        <name>ATP</name>
        <dbReference type="ChEBI" id="CHEBI:30616"/>
    </ligand>
</feature>
<evidence type="ECO:0000256" key="6">
    <source>
        <dbReference type="RuleBase" id="RU361200"/>
    </source>
</evidence>
<keyword evidence="3 5" id="KW-0658">Purine biosynthesis</keyword>
<sequence>MILPGATLGMLGGGQLGRLFVLAAREAGYRVLVVDPDADSPAGRLADEHICADYDDADALTRLARECAAVTTEFENIPADALRTLARDVAVHPSAEAVATTQDRLREKSFLRGLGLPTAPFAAIHAAADLTEAAGTVGFPAILKRASFGYDGKGQVRVAGPKELAAAFASLGGVTCVLERRIDLVREVSIVLARGERGNTASYPLADNIHRGGILALSSVPAQIDEALSAKAVEMAVRIVEGLDYCGVLAVEFFVARDGALLVNEIAPRPHNSGHFTVDACVSSQFEQQLRALCGLPLGETRLLSPVAMVNLLGDRWQSGAPRWERLYSTPGARLHLYGKREARPGRKMGHFCVLADTVEEAVRRARALDEALSTPA</sequence>